<sequence>MNPSINCLLEVSGASEGRSWREKDKGYRYNGLLLDSSGRVTIVPEALETSAQDEMKRSIQIIQNALKGLRFAGLQFL</sequence>
<dbReference type="AlphaFoldDB" id="A0A8T2ZAY5"/>
<accession>A0A8T2ZAY5</accession>
<gene>
    <name evidence="1" type="ORF">H0E87_007376</name>
</gene>
<evidence type="ECO:0000313" key="1">
    <source>
        <dbReference type="EMBL" id="KAH8514515.1"/>
    </source>
</evidence>
<reference evidence="1" key="1">
    <citation type="journal article" date="2021" name="J. Hered.">
        <title>Genome Assembly of Salicaceae Populus deltoides (Eastern Cottonwood) I-69 Based on Nanopore Sequencing and Hi-C Technologies.</title>
        <authorList>
            <person name="Bai S."/>
            <person name="Wu H."/>
            <person name="Zhang J."/>
            <person name="Pan Z."/>
            <person name="Zhao W."/>
            <person name="Li Z."/>
            <person name="Tong C."/>
        </authorList>
    </citation>
    <scope>NUCLEOTIDE SEQUENCE</scope>
    <source>
        <tissue evidence="1">Leaf</tissue>
    </source>
</reference>
<dbReference type="Proteomes" id="UP000807159">
    <property type="component" value="Chromosome 3"/>
</dbReference>
<keyword evidence="2" id="KW-1185">Reference proteome</keyword>
<protein>
    <submittedName>
        <fullName evidence="1">Uncharacterized protein</fullName>
    </submittedName>
</protein>
<dbReference type="EMBL" id="JACEGQ020000003">
    <property type="protein sequence ID" value="KAH8514515.1"/>
    <property type="molecule type" value="Genomic_DNA"/>
</dbReference>
<comment type="caution">
    <text evidence="1">The sequence shown here is derived from an EMBL/GenBank/DDBJ whole genome shotgun (WGS) entry which is preliminary data.</text>
</comment>
<proteinExistence type="predicted"/>
<evidence type="ECO:0000313" key="2">
    <source>
        <dbReference type="Proteomes" id="UP000807159"/>
    </source>
</evidence>
<organism evidence="1 2">
    <name type="scientific">Populus deltoides</name>
    <name type="common">Eastern poplar</name>
    <name type="synonym">Eastern cottonwood</name>
    <dbReference type="NCBI Taxonomy" id="3696"/>
    <lineage>
        <taxon>Eukaryota</taxon>
        <taxon>Viridiplantae</taxon>
        <taxon>Streptophyta</taxon>
        <taxon>Embryophyta</taxon>
        <taxon>Tracheophyta</taxon>
        <taxon>Spermatophyta</taxon>
        <taxon>Magnoliopsida</taxon>
        <taxon>eudicotyledons</taxon>
        <taxon>Gunneridae</taxon>
        <taxon>Pentapetalae</taxon>
        <taxon>rosids</taxon>
        <taxon>fabids</taxon>
        <taxon>Malpighiales</taxon>
        <taxon>Salicaceae</taxon>
        <taxon>Saliceae</taxon>
        <taxon>Populus</taxon>
    </lineage>
</organism>
<name>A0A8T2ZAY5_POPDE</name>